<evidence type="ECO:0000256" key="2">
    <source>
        <dbReference type="ARBA" id="ARBA00004834"/>
    </source>
</evidence>
<evidence type="ECO:0000256" key="1">
    <source>
        <dbReference type="ARBA" id="ARBA00001462"/>
    </source>
</evidence>
<dbReference type="Pfam" id="PF06964">
    <property type="entry name" value="Alpha-L-AF_C"/>
    <property type="match status" value="1"/>
</dbReference>
<accession>A0A6A6VVE6</accession>
<evidence type="ECO:0000256" key="6">
    <source>
        <dbReference type="ARBA" id="ARBA00022801"/>
    </source>
</evidence>
<feature type="domain" description="Alpha-L-arabinofuranosidase C-terminal" evidence="9">
    <location>
        <begin position="439"/>
        <end position="631"/>
    </location>
</feature>
<dbReference type="UniPathway" id="UPA00667"/>
<organism evidence="10 11">
    <name type="scientific">Pseudovirgaria hyperparasitica</name>
    <dbReference type="NCBI Taxonomy" id="470096"/>
    <lineage>
        <taxon>Eukaryota</taxon>
        <taxon>Fungi</taxon>
        <taxon>Dikarya</taxon>
        <taxon>Ascomycota</taxon>
        <taxon>Pezizomycotina</taxon>
        <taxon>Dothideomycetes</taxon>
        <taxon>Dothideomycetes incertae sedis</taxon>
        <taxon>Acrospermales</taxon>
        <taxon>Acrospermaceae</taxon>
        <taxon>Pseudovirgaria</taxon>
    </lineage>
</organism>
<dbReference type="InterPro" id="IPR013780">
    <property type="entry name" value="Glyco_hydro_b"/>
</dbReference>
<dbReference type="EMBL" id="ML996585">
    <property type="protein sequence ID" value="KAF2753237.1"/>
    <property type="molecule type" value="Genomic_DNA"/>
</dbReference>
<dbReference type="Gene3D" id="3.20.20.80">
    <property type="entry name" value="Glycosidases"/>
    <property type="match status" value="1"/>
</dbReference>
<evidence type="ECO:0000256" key="5">
    <source>
        <dbReference type="ARBA" id="ARBA00022729"/>
    </source>
</evidence>
<dbReference type="InterPro" id="IPR051563">
    <property type="entry name" value="Glycosyl_Hydrolase_51"/>
</dbReference>
<gene>
    <name evidence="10" type="ORF">EJ05DRAFT_445219</name>
</gene>
<dbReference type="GO" id="GO:0046373">
    <property type="term" value="P:L-arabinose metabolic process"/>
    <property type="evidence" value="ECO:0007669"/>
    <property type="project" value="InterPro"/>
</dbReference>
<dbReference type="OrthoDB" id="406864at2759"/>
<dbReference type="Pfam" id="PF22848">
    <property type="entry name" value="ASD1_dom"/>
    <property type="match status" value="1"/>
</dbReference>
<feature type="chain" id="PRO_5025556305" description="non-reducing end alpha-L-arabinofuranosidase" evidence="8">
    <location>
        <begin position="20"/>
        <end position="638"/>
    </location>
</feature>
<dbReference type="GO" id="GO:0046556">
    <property type="term" value="F:alpha-L-arabinofuranosidase activity"/>
    <property type="evidence" value="ECO:0007669"/>
    <property type="project" value="UniProtKB-EC"/>
</dbReference>
<evidence type="ECO:0000256" key="8">
    <source>
        <dbReference type="SAM" id="SignalP"/>
    </source>
</evidence>
<dbReference type="InterPro" id="IPR017853">
    <property type="entry name" value="GH"/>
</dbReference>
<comment type="similarity">
    <text evidence="3">Belongs to the glycosyl hydrolase 51 family.</text>
</comment>
<evidence type="ECO:0000313" key="11">
    <source>
        <dbReference type="Proteomes" id="UP000799437"/>
    </source>
</evidence>
<evidence type="ECO:0000313" key="10">
    <source>
        <dbReference type="EMBL" id="KAF2753237.1"/>
    </source>
</evidence>
<dbReference type="Gene3D" id="2.60.120.260">
    <property type="entry name" value="Galactose-binding domain-like"/>
    <property type="match status" value="1"/>
</dbReference>
<dbReference type="AlphaFoldDB" id="A0A6A6VVE6"/>
<comment type="pathway">
    <text evidence="2">Glycan metabolism; L-arabinan degradation.</text>
</comment>
<name>A0A6A6VVE6_9PEZI</name>
<keyword evidence="11" id="KW-1185">Reference proteome</keyword>
<evidence type="ECO:0000259" key="9">
    <source>
        <dbReference type="SMART" id="SM00813"/>
    </source>
</evidence>
<dbReference type="SUPFAM" id="SSF51445">
    <property type="entry name" value="(Trans)glycosidases"/>
    <property type="match status" value="1"/>
</dbReference>
<dbReference type="RefSeq" id="XP_033595688.1">
    <property type="nucleotide sequence ID" value="XM_033742168.1"/>
</dbReference>
<comment type="catalytic activity">
    <reaction evidence="1">
        <text>Hydrolysis of terminal non-reducing alpha-L-arabinofuranoside residues in alpha-L-arabinosides.</text>
        <dbReference type="EC" id="3.2.1.55"/>
    </reaction>
</comment>
<evidence type="ECO:0000256" key="7">
    <source>
        <dbReference type="ARBA" id="ARBA00023180"/>
    </source>
</evidence>
<dbReference type="PANTHER" id="PTHR31776">
    <property type="entry name" value="ALPHA-L-ARABINOFURANOSIDASE 1"/>
    <property type="match status" value="1"/>
</dbReference>
<dbReference type="Proteomes" id="UP000799437">
    <property type="component" value="Unassembled WGS sequence"/>
</dbReference>
<feature type="signal peptide" evidence="8">
    <location>
        <begin position="1"/>
        <end position="19"/>
    </location>
</feature>
<dbReference type="PANTHER" id="PTHR31776:SF0">
    <property type="entry name" value="ALPHA-L-ARABINOFURANOSIDASE 1"/>
    <property type="match status" value="1"/>
</dbReference>
<dbReference type="InterPro" id="IPR055235">
    <property type="entry name" value="ASD1_cat"/>
</dbReference>
<keyword evidence="7" id="KW-0325">Glycoprotein</keyword>
<proteinExistence type="inferred from homology"/>
<dbReference type="GeneID" id="54483222"/>
<keyword evidence="6 10" id="KW-0378">Hydrolase</keyword>
<evidence type="ECO:0000256" key="3">
    <source>
        <dbReference type="ARBA" id="ARBA00007186"/>
    </source>
</evidence>
<sequence length="638" mass="69027">MLSSLLLAAAGLLVKPTYSISLEVSTSGGNSSGALPVGMMFEDVNHGGDGGIHGQLLGDNAFQGTNASLFRYASIGNATLSIDDTNPLTSAIVRSLKVDVPEDASGEVGFSNDGFWGIKLPQGTYSTFFWMSGDYEGDVTVKLVPKTGSGTEFGSTTLAIKKSSKWTKYEAKFDVKAAPNGNNVWALTFDGSKTAGSTLYFTLMSLYLPTYLDKENGLKPELAQPLADIKGRFLRFPGGNNLEGDTIDGRLRWNQTIGPLEDRPGRQDVWSYANTDAIGTLEYLEWAEYMNLEPMMDIFAGLALKGETVTGDALEPYIEDALAQIEYAVGDSSTHWGAIRASHGRTEPFALKYVEIGNEDNLSNGCASYVERFQRFYDAIHAAHPSITLIASTADLNCLPKDLPGDAWLDYHRYDRPDAFVEAFSFFDNIPRTNKYIINEFAAIYHNNGTRATYPTMRSAVAEAIYMMGAQRNSDLVQGLAYAPLIAHLAAVDLYNAWTPSLLSFRNDPPVTILSTSYFVQQMFAQASDPTDRYVDVVADGPLGPTVFWVASVSSGGQGVVKGANYAGVGTALRVRFAGGVEGTKRARVVVLSGDAEARNDEVDPGAVRPVEGVVEEGAEGWFEVEMPAWSVVVLVAE</sequence>
<protein>
    <recommendedName>
        <fullName evidence="4">non-reducing end alpha-L-arabinofuranosidase</fullName>
        <ecNumber evidence="4">3.2.1.55</ecNumber>
    </recommendedName>
</protein>
<dbReference type="Gene3D" id="2.60.40.1180">
    <property type="entry name" value="Golgi alpha-mannosidase II"/>
    <property type="match status" value="1"/>
</dbReference>
<keyword evidence="5 8" id="KW-0732">Signal</keyword>
<dbReference type="EC" id="3.2.1.55" evidence="4"/>
<reference evidence="10" key="1">
    <citation type="journal article" date="2020" name="Stud. Mycol.">
        <title>101 Dothideomycetes genomes: a test case for predicting lifestyles and emergence of pathogens.</title>
        <authorList>
            <person name="Haridas S."/>
            <person name="Albert R."/>
            <person name="Binder M."/>
            <person name="Bloem J."/>
            <person name="Labutti K."/>
            <person name="Salamov A."/>
            <person name="Andreopoulos B."/>
            <person name="Baker S."/>
            <person name="Barry K."/>
            <person name="Bills G."/>
            <person name="Bluhm B."/>
            <person name="Cannon C."/>
            <person name="Castanera R."/>
            <person name="Culley D."/>
            <person name="Daum C."/>
            <person name="Ezra D."/>
            <person name="Gonzalez J."/>
            <person name="Henrissat B."/>
            <person name="Kuo A."/>
            <person name="Liang C."/>
            <person name="Lipzen A."/>
            <person name="Lutzoni F."/>
            <person name="Magnuson J."/>
            <person name="Mondo S."/>
            <person name="Nolan M."/>
            <person name="Ohm R."/>
            <person name="Pangilinan J."/>
            <person name="Park H.-J."/>
            <person name="Ramirez L."/>
            <person name="Alfaro M."/>
            <person name="Sun H."/>
            <person name="Tritt A."/>
            <person name="Yoshinaga Y."/>
            <person name="Zwiers L.-H."/>
            <person name="Turgeon B."/>
            <person name="Goodwin S."/>
            <person name="Spatafora J."/>
            <person name="Crous P."/>
            <person name="Grigoriev I."/>
        </authorList>
    </citation>
    <scope>NUCLEOTIDE SEQUENCE</scope>
    <source>
        <strain evidence="10">CBS 121739</strain>
    </source>
</reference>
<dbReference type="SMART" id="SM00813">
    <property type="entry name" value="Alpha-L-AF_C"/>
    <property type="match status" value="1"/>
</dbReference>
<dbReference type="InterPro" id="IPR010720">
    <property type="entry name" value="Alpha-L-AF_C"/>
</dbReference>
<evidence type="ECO:0000256" key="4">
    <source>
        <dbReference type="ARBA" id="ARBA00012670"/>
    </source>
</evidence>
<dbReference type="GO" id="GO:0031222">
    <property type="term" value="P:arabinan catabolic process"/>
    <property type="evidence" value="ECO:0007669"/>
    <property type="project" value="UniProtKB-UniPathway"/>
</dbReference>